<gene>
    <name evidence="10" type="ORF">EKG83_10560</name>
</gene>
<feature type="transmembrane region" description="Helical" evidence="8">
    <location>
        <begin position="273"/>
        <end position="299"/>
    </location>
</feature>
<feature type="domain" description="Major facilitator superfamily (MFS) profile" evidence="9">
    <location>
        <begin position="273"/>
        <end position="465"/>
    </location>
</feature>
<dbReference type="PROSITE" id="PS50850">
    <property type="entry name" value="MFS"/>
    <property type="match status" value="1"/>
</dbReference>
<feature type="transmembrane region" description="Helical" evidence="8">
    <location>
        <begin position="368"/>
        <end position="386"/>
    </location>
</feature>
<evidence type="ECO:0000259" key="9">
    <source>
        <dbReference type="PROSITE" id="PS50850"/>
    </source>
</evidence>
<keyword evidence="4 8" id="KW-0812">Transmembrane</keyword>
<name>A0A5Q0GW38_SACSY</name>
<evidence type="ECO:0000256" key="7">
    <source>
        <dbReference type="SAM" id="MobiDB-lite"/>
    </source>
</evidence>
<dbReference type="GO" id="GO:0022857">
    <property type="term" value="F:transmembrane transporter activity"/>
    <property type="evidence" value="ECO:0007669"/>
    <property type="project" value="InterPro"/>
</dbReference>
<comment type="subcellular location">
    <subcellularLocation>
        <location evidence="1">Cell membrane</location>
        <topology evidence="1">Multi-pass membrane protein</topology>
    </subcellularLocation>
</comment>
<dbReference type="EMBL" id="CP034550">
    <property type="protein sequence ID" value="QFZ17865.1"/>
    <property type="molecule type" value="Genomic_DNA"/>
</dbReference>
<dbReference type="RefSeq" id="WP_153278000.1">
    <property type="nucleotide sequence ID" value="NZ_CP034550.1"/>
</dbReference>
<dbReference type="AlphaFoldDB" id="A0A5Q0GW38"/>
<evidence type="ECO:0000313" key="10">
    <source>
        <dbReference type="EMBL" id="QFZ17865.1"/>
    </source>
</evidence>
<keyword evidence="6 8" id="KW-0472">Membrane</keyword>
<reference evidence="11" key="1">
    <citation type="journal article" date="2021" name="Curr. Microbiol.">
        <title>Complete genome of nocamycin-producing strain Saccharothrix syringae NRRL B-16468 reveals the biosynthetic potential for secondary metabolites.</title>
        <authorList>
            <person name="Mo X."/>
            <person name="Yang S."/>
        </authorList>
    </citation>
    <scope>NUCLEOTIDE SEQUENCE [LARGE SCALE GENOMIC DNA]</scope>
    <source>
        <strain evidence="11">ATCC 51364 / DSM 43886 / JCM 6844 / KCTC 9398 / NBRC 14523 / NRRL B-16468 / INA 2240</strain>
    </source>
</reference>
<dbReference type="GO" id="GO:0005886">
    <property type="term" value="C:plasma membrane"/>
    <property type="evidence" value="ECO:0007669"/>
    <property type="project" value="UniProtKB-SubCell"/>
</dbReference>
<feature type="region of interest" description="Disordered" evidence="7">
    <location>
        <begin position="1"/>
        <end position="64"/>
    </location>
</feature>
<evidence type="ECO:0000256" key="6">
    <source>
        <dbReference type="ARBA" id="ARBA00023136"/>
    </source>
</evidence>
<feature type="transmembrane region" description="Helical" evidence="8">
    <location>
        <begin position="145"/>
        <end position="174"/>
    </location>
</feature>
<feature type="transmembrane region" description="Helical" evidence="8">
    <location>
        <begin position="435"/>
        <end position="455"/>
    </location>
</feature>
<evidence type="ECO:0000256" key="8">
    <source>
        <dbReference type="SAM" id="Phobius"/>
    </source>
</evidence>
<evidence type="ECO:0000256" key="3">
    <source>
        <dbReference type="ARBA" id="ARBA00022475"/>
    </source>
</evidence>
<dbReference type="SUPFAM" id="SSF103473">
    <property type="entry name" value="MFS general substrate transporter"/>
    <property type="match status" value="1"/>
</dbReference>
<keyword evidence="11" id="KW-1185">Reference proteome</keyword>
<evidence type="ECO:0000256" key="1">
    <source>
        <dbReference type="ARBA" id="ARBA00004651"/>
    </source>
</evidence>
<dbReference type="Gene3D" id="1.20.1250.20">
    <property type="entry name" value="MFS general substrate transporter like domains"/>
    <property type="match status" value="1"/>
</dbReference>
<dbReference type="InterPro" id="IPR010290">
    <property type="entry name" value="TM_effector"/>
</dbReference>
<dbReference type="InterPro" id="IPR036259">
    <property type="entry name" value="MFS_trans_sf"/>
</dbReference>
<organism evidence="10 11">
    <name type="scientific">Saccharothrix syringae</name>
    <name type="common">Nocardiopsis syringae</name>
    <dbReference type="NCBI Taxonomy" id="103733"/>
    <lineage>
        <taxon>Bacteria</taxon>
        <taxon>Bacillati</taxon>
        <taxon>Actinomycetota</taxon>
        <taxon>Actinomycetes</taxon>
        <taxon>Pseudonocardiales</taxon>
        <taxon>Pseudonocardiaceae</taxon>
        <taxon>Saccharothrix</taxon>
    </lineage>
</organism>
<evidence type="ECO:0000256" key="2">
    <source>
        <dbReference type="ARBA" id="ARBA00022448"/>
    </source>
</evidence>
<keyword evidence="2" id="KW-0813">Transport</keyword>
<dbReference type="KEGG" id="ssyi:EKG83_10560"/>
<dbReference type="PANTHER" id="PTHR23513:SF6">
    <property type="entry name" value="MAJOR FACILITATOR SUPERFAMILY ASSOCIATED DOMAIN-CONTAINING PROTEIN"/>
    <property type="match status" value="1"/>
</dbReference>
<dbReference type="InterPro" id="IPR020846">
    <property type="entry name" value="MFS_dom"/>
</dbReference>
<protein>
    <submittedName>
        <fullName evidence="10">MFS transporter</fullName>
    </submittedName>
</protein>
<feature type="transmembrane region" description="Helical" evidence="8">
    <location>
        <begin position="212"/>
        <end position="235"/>
    </location>
</feature>
<feature type="transmembrane region" description="Helical" evidence="8">
    <location>
        <begin position="101"/>
        <end position="124"/>
    </location>
</feature>
<evidence type="ECO:0000256" key="4">
    <source>
        <dbReference type="ARBA" id="ARBA00022692"/>
    </source>
</evidence>
<sequence length="465" mass="46268">MGPDRAADHLGQASDHAPSRTGGQAPSQTPSHAKRQAPGRAADLPLSREPAHVPPPPPPPRSRDFPLFWAAQTASFVGDRLTGFTAPTAAILLLDASTAEVGLVSAAGWLAYPAVGLLAGALLVRARVRRVAVCAELVRFGAFALLAAAVAAGLVTSVAPLVVAVAVAGVATVFSDLSGQVQLPALVPAGRLVGANSRLQVSDSASKLAGPALGGAVVGAFGAVAASALGALPFLASALCRLGVRAPAPPTADRGSLWARVRDGLRYARHHPVLGPLVLSSAVRAFGTGAVDAVLLLFAYRVLGLSSATAGLLLAAGAAGALVGVLCVGPLTRALGTRGALLATGLEGLAWCAVPLCLALSAPVPALFAIRVFSALWIPVWGVLGTSARQRVAPPDRQATVHATARVLTSSAIPLGSLTGGAVAGLATGVLGQPLALAAVIAAGGLCSACAVLLLPGRLPDHVTR</sequence>
<dbReference type="PANTHER" id="PTHR23513">
    <property type="entry name" value="INTEGRAL MEMBRANE EFFLUX PROTEIN-RELATED"/>
    <property type="match status" value="1"/>
</dbReference>
<feature type="transmembrane region" description="Helical" evidence="8">
    <location>
        <begin position="305"/>
        <end position="328"/>
    </location>
</feature>
<keyword evidence="3" id="KW-1003">Cell membrane</keyword>
<feature type="transmembrane region" description="Helical" evidence="8">
    <location>
        <begin position="407"/>
        <end position="429"/>
    </location>
</feature>
<evidence type="ECO:0000313" key="11">
    <source>
        <dbReference type="Proteomes" id="UP000325787"/>
    </source>
</evidence>
<proteinExistence type="predicted"/>
<keyword evidence="5 8" id="KW-1133">Transmembrane helix</keyword>
<dbReference type="Proteomes" id="UP000325787">
    <property type="component" value="Chromosome"/>
</dbReference>
<evidence type="ECO:0000256" key="5">
    <source>
        <dbReference type="ARBA" id="ARBA00022989"/>
    </source>
</evidence>
<feature type="transmembrane region" description="Helical" evidence="8">
    <location>
        <begin position="340"/>
        <end position="362"/>
    </location>
</feature>
<accession>A0A5Q0GW38</accession>
<feature type="compositionally biased region" description="Polar residues" evidence="7">
    <location>
        <begin position="21"/>
        <end position="31"/>
    </location>
</feature>
<dbReference type="Pfam" id="PF05977">
    <property type="entry name" value="MFS_3"/>
    <property type="match status" value="1"/>
</dbReference>